<keyword evidence="5" id="KW-0418">Kinase</keyword>
<dbReference type="NCBIfam" id="TIGR00229">
    <property type="entry name" value="sensory_box"/>
    <property type="match status" value="1"/>
</dbReference>
<feature type="coiled-coil region" evidence="6">
    <location>
        <begin position="170"/>
        <end position="197"/>
    </location>
</feature>
<dbReference type="PROSITE" id="PS50109">
    <property type="entry name" value="HIS_KIN"/>
    <property type="match status" value="1"/>
</dbReference>
<comment type="catalytic activity">
    <reaction evidence="1">
        <text>ATP + protein L-histidine = ADP + protein N-phospho-L-histidine.</text>
        <dbReference type="EC" id="2.7.13.3"/>
    </reaction>
</comment>
<dbReference type="Pfam" id="PF13426">
    <property type="entry name" value="PAS_9"/>
    <property type="match status" value="1"/>
</dbReference>
<evidence type="ECO:0000256" key="1">
    <source>
        <dbReference type="ARBA" id="ARBA00000085"/>
    </source>
</evidence>
<dbReference type="Gene3D" id="3.30.450.20">
    <property type="entry name" value="PAS domain"/>
    <property type="match status" value="1"/>
</dbReference>
<reference evidence="10" key="1">
    <citation type="journal article" date="2019" name="Syst. Appl. Microbiol.">
        <title>Flavobacterium circumlabens sp. nov. and Flavobacterium cupreum sp. nov., two psychrotrophic species isolated from Antarctic environmental samples.</title>
        <authorList>
            <person name="Kralova S."/>
            <person name="Busse H.-J."/>
            <person name="Svec P."/>
            <person name="Maslanova I."/>
            <person name="Stankova E."/>
            <person name="Bartak M."/>
            <person name="Sedlacek I."/>
        </authorList>
    </citation>
    <scope>NUCLEOTIDE SEQUENCE [LARGE SCALE GENOMIC DNA]</scope>
    <source>
        <strain evidence="10">CCM 8825</strain>
    </source>
</reference>
<dbReference type="SUPFAM" id="SSF47384">
    <property type="entry name" value="Homodimeric domain of signal transducing histidine kinase"/>
    <property type="match status" value="1"/>
</dbReference>
<dbReference type="InterPro" id="IPR003594">
    <property type="entry name" value="HATPase_dom"/>
</dbReference>
<dbReference type="PRINTS" id="PR00344">
    <property type="entry name" value="BCTRLSENSOR"/>
</dbReference>
<gene>
    <name evidence="9" type="ORF">D0817_05285</name>
</gene>
<dbReference type="AlphaFoldDB" id="A0A434AAW7"/>
<dbReference type="FunFam" id="3.30.565.10:FF:000006">
    <property type="entry name" value="Sensor histidine kinase WalK"/>
    <property type="match status" value="1"/>
</dbReference>
<keyword evidence="6" id="KW-0175">Coiled coil</keyword>
<keyword evidence="3" id="KW-0597">Phosphoprotein</keyword>
<dbReference type="CDD" id="cd00082">
    <property type="entry name" value="HisKA"/>
    <property type="match status" value="1"/>
</dbReference>
<feature type="domain" description="Histidine kinase" evidence="7">
    <location>
        <begin position="200"/>
        <end position="418"/>
    </location>
</feature>
<dbReference type="SUPFAM" id="SSF55785">
    <property type="entry name" value="PYP-like sensor domain (PAS domain)"/>
    <property type="match status" value="1"/>
</dbReference>
<evidence type="ECO:0000256" key="6">
    <source>
        <dbReference type="SAM" id="Coils"/>
    </source>
</evidence>
<dbReference type="GO" id="GO:0000155">
    <property type="term" value="F:phosphorelay sensor kinase activity"/>
    <property type="evidence" value="ECO:0007669"/>
    <property type="project" value="InterPro"/>
</dbReference>
<dbReference type="PANTHER" id="PTHR43304:SF1">
    <property type="entry name" value="PAC DOMAIN-CONTAINING PROTEIN"/>
    <property type="match status" value="1"/>
</dbReference>
<protein>
    <recommendedName>
        <fullName evidence="2">histidine kinase</fullName>
        <ecNumber evidence="2">2.7.13.3</ecNumber>
    </recommendedName>
</protein>
<dbReference type="InterPro" id="IPR035965">
    <property type="entry name" value="PAS-like_dom_sf"/>
</dbReference>
<evidence type="ECO:0000259" key="7">
    <source>
        <dbReference type="PROSITE" id="PS50109"/>
    </source>
</evidence>
<dbReference type="Gene3D" id="3.30.565.10">
    <property type="entry name" value="Histidine kinase-like ATPase, C-terminal domain"/>
    <property type="match status" value="1"/>
</dbReference>
<dbReference type="InterPro" id="IPR036097">
    <property type="entry name" value="HisK_dim/P_sf"/>
</dbReference>
<dbReference type="InterPro" id="IPR052162">
    <property type="entry name" value="Sensor_kinase/Photoreceptor"/>
</dbReference>
<dbReference type="InterPro" id="IPR005467">
    <property type="entry name" value="His_kinase_dom"/>
</dbReference>
<dbReference type="PANTHER" id="PTHR43304">
    <property type="entry name" value="PHYTOCHROME-LIKE PROTEIN CPH1"/>
    <property type="match status" value="1"/>
</dbReference>
<name>A0A434AAW7_9FLAO</name>
<feature type="domain" description="PAS" evidence="8">
    <location>
        <begin position="56"/>
        <end position="127"/>
    </location>
</feature>
<dbReference type="SUPFAM" id="SSF55874">
    <property type="entry name" value="ATPase domain of HSP90 chaperone/DNA topoisomerase II/histidine kinase"/>
    <property type="match status" value="1"/>
</dbReference>
<dbReference type="SMART" id="SM00091">
    <property type="entry name" value="PAS"/>
    <property type="match status" value="1"/>
</dbReference>
<comment type="caution">
    <text evidence="9">The sequence shown here is derived from an EMBL/GenBank/DDBJ whole genome shotgun (WGS) entry which is preliminary data.</text>
</comment>
<dbReference type="InterPro" id="IPR003661">
    <property type="entry name" value="HisK_dim/P_dom"/>
</dbReference>
<sequence length="418" mass="47766">MEYNNKNIESLLKEIASLKEELYESNSIVDAIKQGDVDALVVNNNGVPQLYSLETADYTFRLLIEKFGQGAVSISKNGLILYCNDYFARLIELPSEKIIGNYLYEYFDDPDHFTPLIEAMKYGVNTHEIVFKTLNEKKIFPAYIALTDFEPSVQGIGIVITDLTEKKKHEEALIKHHKELEEKIHELNRINSNLEEFIHVISHDLKEPLRKIVMHNTKIDGSYLSETDAKSMNVMKLSALRLNSLVDDLVSYSSHTAQEERLEIDLTAVIAEVKEDLEIIINDRKARIETGKLPLIKASKVQMRQLFSNLISNAIKYSKKEIPPIIEISQIENFKSEIPNQSTKFVKIQIRDNGIGMEQNHLIKIFTIFQRLHAKTEYSGNGIGLAICKKIMENHSGYITVESELNIGTTFNLFFPIL</sequence>
<dbReference type="EC" id="2.7.13.3" evidence="2"/>
<evidence type="ECO:0000256" key="4">
    <source>
        <dbReference type="ARBA" id="ARBA00022679"/>
    </source>
</evidence>
<dbReference type="OrthoDB" id="9781208at2"/>
<accession>A0A434AAW7</accession>
<dbReference type="Gene3D" id="1.10.287.130">
    <property type="match status" value="1"/>
</dbReference>
<dbReference type="InterPro" id="IPR004358">
    <property type="entry name" value="Sig_transdc_His_kin-like_C"/>
</dbReference>
<dbReference type="Proteomes" id="UP000288102">
    <property type="component" value="Unassembled WGS sequence"/>
</dbReference>
<keyword evidence="10" id="KW-1185">Reference proteome</keyword>
<organism evidence="9 10">
    <name type="scientific">Flavobacterium cupreum</name>
    <dbReference type="NCBI Taxonomy" id="2133766"/>
    <lineage>
        <taxon>Bacteria</taxon>
        <taxon>Pseudomonadati</taxon>
        <taxon>Bacteroidota</taxon>
        <taxon>Flavobacteriia</taxon>
        <taxon>Flavobacteriales</taxon>
        <taxon>Flavobacteriaceae</taxon>
        <taxon>Flavobacterium</taxon>
    </lineage>
</organism>
<evidence type="ECO:0000313" key="10">
    <source>
        <dbReference type="Proteomes" id="UP000288102"/>
    </source>
</evidence>
<dbReference type="CDD" id="cd00130">
    <property type="entry name" value="PAS"/>
    <property type="match status" value="1"/>
</dbReference>
<dbReference type="InterPro" id="IPR036890">
    <property type="entry name" value="HATPase_C_sf"/>
</dbReference>
<dbReference type="InterPro" id="IPR000014">
    <property type="entry name" value="PAS"/>
</dbReference>
<dbReference type="SMART" id="SM00387">
    <property type="entry name" value="HATPase_c"/>
    <property type="match status" value="1"/>
</dbReference>
<proteinExistence type="predicted"/>
<evidence type="ECO:0000256" key="3">
    <source>
        <dbReference type="ARBA" id="ARBA00022553"/>
    </source>
</evidence>
<evidence type="ECO:0000259" key="8">
    <source>
        <dbReference type="PROSITE" id="PS50112"/>
    </source>
</evidence>
<dbReference type="EMBL" id="QWDM01000003">
    <property type="protein sequence ID" value="RUT71579.1"/>
    <property type="molecule type" value="Genomic_DNA"/>
</dbReference>
<dbReference type="PROSITE" id="PS50112">
    <property type="entry name" value="PAS"/>
    <property type="match status" value="1"/>
</dbReference>
<dbReference type="Pfam" id="PF02518">
    <property type="entry name" value="HATPase_c"/>
    <property type="match status" value="1"/>
</dbReference>
<evidence type="ECO:0000313" key="9">
    <source>
        <dbReference type="EMBL" id="RUT71579.1"/>
    </source>
</evidence>
<evidence type="ECO:0000256" key="5">
    <source>
        <dbReference type="ARBA" id="ARBA00022777"/>
    </source>
</evidence>
<evidence type="ECO:0000256" key="2">
    <source>
        <dbReference type="ARBA" id="ARBA00012438"/>
    </source>
</evidence>
<keyword evidence="4" id="KW-0808">Transferase</keyword>